<evidence type="ECO:0000256" key="5">
    <source>
        <dbReference type="ARBA" id="ARBA00022679"/>
    </source>
</evidence>
<dbReference type="InterPro" id="IPR003594">
    <property type="entry name" value="HATPase_dom"/>
</dbReference>
<evidence type="ECO:0000256" key="4">
    <source>
        <dbReference type="ARBA" id="ARBA00022553"/>
    </source>
</evidence>
<dbReference type="GO" id="GO:0016036">
    <property type="term" value="P:cellular response to phosphate starvation"/>
    <property type="evidence" value="ECO:0007669"/>
    <property type="project" value="TreeGrafter"/>
</dbReference>
<keyword evidence="8" id="KW-0812">Transmembrane</keyword>
<dbReference type="InterPro" id="IPR004358">
    <property type="entry name" value="Sig_transdc_His_kin-like_C"/>
</dbReference>
<keyword evidence="11" id="KW-1185">Reference proteome</keyword>
<dbReference type="EC" id="2.7.13.3" evidence="3"/>
<proteinExistence type="predicted"/>
<dbReference type="InterPro" id="IPR036097">
    <property type="entry name" value="HisK_dim/P_sf"/>
</dbReference>
<keyword evidence="4" id="KW-0597">Phosphoprotein</keyword>
<dbReference type="CDD" id="cd00082">
    <property type="entry name" value="HisKA"/>
    <property type="match status" value="1"/>
</dbReference>
<evidence type="ECO:0000256" key="1">
    <source>
        <dbReference type="ARBA" id="ARBA00000085"/>
    </source>
</evidence>
<dbReference type="InterPro" id="IPR005467">
    <property type="entry name" value="His_kinase_dom"/>
</dbReference>
<dbReference type="GO" id="GO:0005886">
    <property type="term" value="C:plasma membrane"/>
    <property type="evidence" value="ECO:0007669"/>
    <property type="project" value="TreeGrafter"/>
</dbReference>
<protein>
    <recommendedName>
        <fullName evidence="3">histidine kinase</fullName>
        <ecNumber evidence="3">2.7.13.3</ecNumber>
    </recommendedName>
</protein>
<dbReference type="SMART" id="SM00387">
    <property type="entry name" value="HATPase_c"/>
    <property type="match status" value="1"/>
</dbReference>
<evidence type="ECO:0000256" key="2">
    <source>
        <dbReference type="ARBA" id="ARBA00004370"/>
    </source>
</evidence>
<sequence length="378" mass="42918">MTILTIFGFAFVFGLVGVFVSSQFQEVLYARPRNQIMAPFQAATNGNNNQVQFNSNNTIDYTDTIKSKVSLPEENTVYVRELDQRWFMFYRQKETVSFVDITVEHQTVEVYQARLIWIFSLSAVALLFMSLALSRANMRPIMRSWRQQRTFVADAAHEFKTPMTVIQNNMERMLERPNDTVMDQAEKVANTLTEVRHLNQLVGDLLTLAQADADIPLFAFEDFDLAKTMTEVADIFRFSAEEHGQKLELEVPETLEITGDEQRLRQLLVILTDNALKYAGADSTVVLKAEKNGNNVRVLVSDTGKGVSDADKQHLFDRFYRVDKARSRSTGGHGLGLSIAKWVVQGHRGTITVTDTKPHGTTFRIVLPRNQKKVVDSK</sequence>
<comment type="caution">
    <text evidence="10">The sequence shown here is derived from an EMBL/GenBank/DDBJ whole genome shotgun (WGS) entry which is preliminary data.</text>
</comment>
<dbReference type="AlphaFoldDB" id="A0A6C2C5D8"/>
<reference evidence="10 11" key="1">
    <citation type="submission" date="2019-01" db="EMBL/GenBank/DDBJ databases">
        <title>Weissella sp. nov., a novel lactic acid bacterium isolated from animal feces.</title>
        <authorList>
            <person name="Wang L.-T."/>
        </authorList>
    </citation>
    <scope>NUCLEOTIDE SEQUENCE [LARGE SCALE GENOMIC DNA]</scope>
    <source>
        <strain evidence="10 11">8H-2</strain>
    </source>
</reference>
<dbReference type="SMART" id="SM00388">
    <property type="entry name" value="HisKA"/>
    <property type="match status" value="1"/>
</dbReference>
<accession>A0A6C2C5D8</accession>
<dbReference type="Gene3D" id="1.10.287.130">
    <property type="match status" value="1"/>
</dbReference>
<evidence type="ECO:0000256" key="8">
    <source>
        <dbReference type="SAM" id="Phobius"/>
    </source>
</evidence>
<dbReference type="EMBL" id="SDGZ01000015">
    <property type="protein sequence ID" value="TYC49134.1"/>
    <property type="molecule type" value="Genomic_DNA"/>
</dbReference>
<name>A0A6C2C5D8_9LACO</name>
<dbReference type="PRINTS" id="PR00344">
    <property type="entry name" value="BCTRLSENSOR"/>
</dbReference>
<evidence type="ECO:0000259" key="9">
    <source>
        <dbReference type="PROSITE" id="PS50109"/>
    </source>
</evidence>
<comment type="catalytic activity">
    <reaction evidence="1">
        <text>ATP + protein L-histidine = ADP + protein N-phospho-L-histidine.</text>
        <dbReference type="EC" id="2.7.13.3"/>
    </reaction>
</comment>
<dbReference type="InterPro" id="IPR050351">
    <property type="entry name" value="BphY/WalK/GraS-like"/>
</dbReference>
<comment type="subcellular location">
    <subcellularLocation>
        <location evidence="2">Membrane</location>
    </subcellularLocation>
</comment>
<dbReference type="PANTHER" id="PTHR45453">
    <property type="entry name" value="PHOSPHATE REGULON SENSOR PROTEIN PHOR"/>
    <property type="match status" value="1"/>
</dbReference>
<keyword evidence="6 10" id="KW-0418">Kinase</keyword>
<evidence type="ECO:0000313" key="10">
    <source>
        <dbReference type="EMBL" id="TYC49134.1"/>
    </source>
</evidence>
<evidence type="ECO:0000256" key="7">
    <source>
        <dbReference type="ARBA" id="ARBA00023012"/>
    </source>
</evidence>
<dbReference type="SUPFAM" id="SSF55874">
    <property type="entry name" value="ATPase domain of HSP90 chaperone/DNA topoisomerase II/histidine kinase"/>
    <property type="match status" value="1"/>
</dbReference>
<evidence type="ECO:0000313" key="11">
    <source>
        <dbReference type="Proteomes" id="UP000371977"/>
    </source>
</evidence>
<dbReference type="Gene3D" id="3.30.565.10">
    <property type="entry name" value="Histidine kinase-like ATPase, C-terminal domain"/>
    <property type="match status" value="1"/>
</dbReference>
<evidence type="ECO:0000256" key="3">
    <source>
        <dbReference type="ARBA" id="ARBA00012438"/>
    </source>
</evidence>
<dbReference type="SUPFAM" id="SSF47384">
    <property type="entry name" value="Homodimeric domain of signal transducing histidine kinase"/>
    <property type="match status" value="1"/>
</dbReference>
<dbReference type="InterPro" id="IPR036890">
    <property type="entry name" value="HATPase_C_sf"/>
</dbReference>
<dbReference type="GO" id="GO:0000155">
    <property type="term" value="F:phosphorelay sensor kinase activity"/>
    <property type="evidence" value="ECO:0007669"/>
    <property type="project" value="InterPro"/>
</dbReference>
<keyword evidence="8" id="KW-1133">Transmembrane helix</keyword>
<feature type="transmembrane region" description="Helical" evidence="8">
    <location>
        <begin position="115"/>
        <end position="133"/>
    </location>
</feature>
<dbReference type="Pfam" id="PF00512">
    <property type="entry name" value="HisKA"/>
    <property type="match status" value="1"/>
</dbReference>
<dbReference type="FunFam" id="3.30.565.10:FF:000006">
    <property type="entry name" value="Sensor histidine kinase WalK"/>
    <property type="match status" value="1"/>
</dbReference>
<keyword evidence="7" id="KW-0902">Two-component regulatory system</keyword>
<organism evidence="10 11">
    <name type="scientific">Weissella muntiaci</name>
    <dbReference type="NCBI Taxonomy" id="2508881"/>
    <lineage>
        <taxon>Bacteria</taxon>
        <taxon>Bacillati</taxon>
        <taxon>Bacillota</taxon>
        <taxon>Bacilli</taxon>
        <taxon>Lactobacillales</taxon>
        <taxon>Lactobacillaceae</taxon>
        <taxon>Weissella</taxon>
    </lineage>
</organism>
<dbReference type="InterPro" id="IPR003661">
    <property type="entry name" value="HisK_dim/P_dom"/>
</dbReference>
<dbReference type="PANTHER" id="PTHR45453:SF1">
    <property type="entry name" value="PHOSPHATE REGULON SENSOR PROTEIN PHOR"/>
    <property type="match status" value="1"/>
</dbReference>
<dbReference type="Pfam" id="PF02518">
    <property type="entry name" value="HATPase_c"/>
    <property type="match status" value="1"/>
</dbReference>
<gene>
    <name evidence="10" type="ORF">ESZ50_07090</name>
</gene>
<evidence type="ECO:0000256" key="6">
    <source>
        <dbReference type="ARBA" id="ARBA00022777"/>
    </source>
</evidence>
<dbReference type="PROSITE" id="PS50109">
    <property type="entry name" value="HIS_KIN"/>
    <property type="match status" value="1"/>
</dbReference>
<dbReference type="OrthoDB" id="9813151at2"/>
<dbReference type="GO" id="GO:0004721">
    <property type="term" value="F:phosphoprotein phosphatase activity"/>
    <property type="evidence" value="ECO:0007669"/>
    <property type="project" value="TreeGrafter"/>
</dbReference>
<keyword evidence="8" id="KW-0472">Membrane</keyword>
<keyword evidence="5" id="KW-0808">Transferase</keyword>
<feature type="domain" description="Histidine kinase" evidence="9">
    <location>
        <begin position="154"/>
        <end position="371"/>
    </location>
</feature>
<dbReference type="Proteomes" id="UP000371977">
    <property type="component" value="Unassembled WGS sequence"/>
</dbReference>